<evidence type="ECO:0000313" key="9">
    <source>
        <dbReference type="Proteomes" id="UP000464674"/>
    </source>
</evidence>
<dbReference type="InterPro" id="IPR012094">
    <property type="entry name" value="tRNA_Ile_lys_synt"/>
</dbReference>
<dbReference type="InterPro" id="IPR012795">
    <property type="entry name" value="tRNA_Ile_lys_synt_N"/>
</dbReference>
<dbReference type="EMBL" id="CP041348">
    <property type="protein sequence ID" value="QHC35479.1"/>
    <property type="molecule type" value="Genomic_DNA"/>
</dbReference>
<dbReference type="RefSeq" id="WP_159261936.1">
    <property type="nucleotide sequence ID" value="NZ_CP041348.1"/>
</dbReference>
<evidence type="ECO:0000313" key="8">
    <source>
        <dbReference type="EMBL" id="QHC35479.1"/>
    </source>
</evidence>
<dbReference type="Proteomes" id="UP000464674">
    <property type="component" value="Chromosome"/>
</dbReference>
<dbReference type="SUPFAM" id="SSF52402">
    <property type="entry name" value="Adenine nucleotide alpha hydrolases-like"/>
    <property type="match status" value="1"/>
</dbReference>
<dbReference type="OrthoDB" id="9807403at2"/>
<keyword evidence="4 6" id="KW-0067">ATP-binding</keyword>
<comment type="similarity">
    <text evidence="6">Belongs to the tRNA(Ile)-lysidine synthase family.</text>
</comment>
<dbReference type="NCBIfam" id="TIGR02432">
    <property type="entry name" value="lysidine_TilS_N"/>
    <property type="match status" value="1"/>
</dbReference>
<comment type="catalytic activity">
    <reaction evidence="5 6">
        <text>cytidine(34) in tRNA(Ile2) + L-lysine + ATP = lysidine(34) in tRNA(Ile2) + AMP + diphosphate + H(+)</text>
        <dbReference type="Rhea" id="RHEA:43744"/>
        <dbReference type="Rhea" id="RHEA-COMP:10625"/>
        <dbReference type="Rhea" id="RHEA-COMP:10670"/>
        <dbReference type="ChEBI" id="CHEBI:15378"/>
        <dbReference type="ChEBI" id="CHEBI:30616"/>
        <dbReference type="ChEBI" id="CHEBI:32551"/>
        <dbReference type="ChEBI" id="CHEBI:33019"/>
        <dbReference type="ChEBI" id="CHEBI:82748"/>
        <dbReference type="ChEBI" id="CHEBI:83665"/>
        <dbReference type="ChEBI" id="CHEBI:456215"/>
        <dbReference type="EC" id="6.3.4.19"/>
    </reaction>
</comment>
<dbReference type="Gene3D" id="3.40.50.620">
    <property type="entry name" value="HUPs"/>
    <property type="match status" value="1"/>
</dbReference>
<dbReference type="Pfam" id="PF01171">
    <property type="entry name" value="ATP_bind_3"/>
    <property type="match status" value="1"/>
</dbReference>
<organism evidence="8 9">
    <name type="scientific">Komagataeibacter xylinus</name>
    <name type="common">Gluconacetobacter xylinus</name>
    <dbReference type="NCBI Taxonomy" id="28448"/>
    <lineage>
        <taxon>Bacteria</taxon>
        <taxon>Pseudomonadati</taxon>
        <taxon>Pseudomonadota</taxon>
        <taxon>Alphaproteobacteria</taxon>
        <taxon>Acetobacterales</taxon>
        <taxon>Acetobacteraceae</taxon>
        <taxon>Komagataeibacter</taxon>
    </lineage>
</organism>
<evidence type="ECO:0000256" key="5">
    <source>
        <dbReference type="ARBA" id="ARBA00048539"/>
    </source>
</evidence>
<dbReference type="PANTHER" id="PTHR43033">
    <property type="entry name" value="TRNA(ILE)-LYSIDINE SYNTHASE-RELATED"/>
    <property type="match status" value="1"/>
</dbReference>
<keyword evidence="1 6" id="KW-0436">Ligase</keyword>
<dbReference type="AlphaFoldDB" id="A0A857FPP5"/>
<comment type="subcellular location">
    <subcellularLocation>
        <location evidence="6">Cytoplasm</location>
    </subcellularLocation>
</comment>
<dbReference type="InterPro" id="IPR011063">
    <property type="entry name" value="TilS/TtcA_N"/>
</dbReference>
<proteinExistence type="inferred from homology"/>
<dbReference type="PANTHER" id="PTHR43033:SF1">
    <property type="entry name" value="TRNA(ILE)-LYSIDINE SYNTHASE-RELATED"/>
    <property type="match status" value="1"/>
</dbReference>
<evidence type="ECO:0000256" key="6">
    <source>
        <dbReference type="HAMAP-Rule" id="MF_01161"/>
    </source>
</evidence>
<protein>
    <recommendedName>
        <fullName evidence="6">tRNA(Ile)-lysidine synthase</fullName>
        <ecNumber evidence="6">6.3.4.19</ecNumber>
    </recommendedName>
    <alternativeName>
        <fullName evidence="6">tRNA(Ile)-2-lysyl-cytidine synthase</fullName>
    </alternativeName>
    <alternativeName>
        <fullName evidence="6">tRNA(Ile)-lysidine synthetase</fullName>
    </alternativeName>
</protein>
<keyword evidence="3 6" id="KW-0547">Nucleotide-binding</keyword>
<sequence length="425" mass="45122">MQPSEPVSPARFAARMAALGPWPGPGTPVCVAVSGGADSMALAILARGWRQDVAGLVVDHGLRAESRQEADQTVARLTRLGIPARLLVLEGLARGPRMAERARRMRYQALFAACRDLGALDLLVAHHAGDQAETVLMRQQAASGDDGLAAMAVATDMADVRLVRPLLGVGKAALYATVRAAGAQWVEDPSNADLRTARARARQALATDSSVAGTLLADALRAGRARHARDTHDARWLAAHARFHPGGWVVLPPDLAPARLLSALIRVVGGRDYAPAREAVAALAARPRAATLAGVALIPWHDGQWLVAREEAGLAPSMAATAGAIWDRRFILHASPLPPGWRVGAAGPVAAWWPHGRRRSCWPARLLRTLPALWHDGQVKAVPHMGLRAHEQAAAHAVFMNQPPHPVIDCAVFGSTERGEAGRLA</sequence>
<comment type="function">
    <text evidence="6">Ligates lysine onto the cytidine present at position 34 of the AUA codon-specific tRNA(Ile) that contains the anticodon CAU, in an ATP-dependent manner. Cytidine is converted to lysidine, thus changing the amino acid specificity of the tRNA from methionine to isoleucine.</text>
</comment>
<reference evidence="8 9" key="1">
    <citation type="journal article" date="2020" name="Carbohydr. Polym.">
        <title>Characterization and optimization of production of bacterial cellulose from strain CGMCC 17276 based on whole-genome analysis.</title>
        <authorList>
            <person name="Lu T."/>
            <person name="Gao H."/>
            <person name="Liao B."/>
            <person name="Wu J."/>
            <person name="Zhang W."/>
            <person name="Huang J."/>
            <person name="Liu M."/>
            <person name="Huang J."/>
            <person name="Chang Z."/>
            <person name="Jin M."/>
            <person name="Yi Z."/>
            <person name="Jiang D."/>
        </authorList>
    </citation>
    <scope>NUCLEOTIDE SEQUENCE [LARGE SCALE GENOMIC DNA]</scope>
    <source>
        <strain evidence="8 9">CGMCC 17276</strain>
    </source>
</reference>
<comment type="domain">
    <text evidence="6">The N-terminal region contains the highly conserved SGGXDS motif, predicted to be a P-loop motif involved in ATP binding.</text>
</comment>
<dbReference type="InterPro" id="IPR014729">
    <property type="entry name" value="Rossmann-like_a/b/a_fold"/>
</dbReference>
<evidence type="ECO:0000256" key="2">
    <source>
        <dbReference type="ARBA" id="ARBA00022694"/>
    </source>
</evidence>
<dbReference type="EC" id="6.3.4.19" evidence="6"/>
<keyword evidence="6" id="KW-0963">Cytoplasm</keyword>
<evidence type="ECO:0000256" key="1">
    <source>
        <dbReference type="ARBA" id="ARBA00022598"/>
    </source>
</evidence>
<evidence type="ECO:0000256" key="4">
    <source>
        <dbReference type="ARBA" id="ARBA00022840"/>
    </source>
</evidence>
<dbReference type="GO" id="GO:0006400">
    <property type="term" value="P:tRNA modification"/>
    <property type="evidence" value="ECO:0007669"/>
    <property type="project" value="UniProtKB-UniRule"/>
</dbReference>
<evidence type="ECO:0000259" key="7">
    <source>
        <dbReference type="Pfam" id="PF01171"/>
    </source>
</evidence>
<accession>A0A857FPP5</accession>
<dbReference type="CDD" id="cd01992">
    <property type="entry name" value="TilS_N"/>
    <property type="match status" value="1"/>
</dbReference>
<dbReference type="GO" id="GO:0032267">
    <property type="term" value="F:tRNA(Ile)-lysidine synthase activity"/>
    <property type="evidence" value="ECO:0007669"/>
    <property type="project" value="UniProtKB-EC"/>
</dbReference>
<feature type="domain" description="tRNA(Ile)-lysidine/2-thiocytidine synthase N-terminal" evidence="7">
    <location>
        <begin position="29"/>
        <end position="203"/>
    </location>
</feature>
<name>A0A857FPP5_KOMXY</name>
<evidence type="ECO:0000256" key="3">
    <source>
        <dbReference type="ARBA" id="ARBA00022741"/>
    </source>
</evidence>
<keyword evidence="2 6" id="KW-0819">tRNA processing</keyword>
<feature type="binding site" evidence="6">
    <location>
        <begin position="34"/>
        <end position="39"/>
    </location>
    <ligand>
        <name>ATP</name>
        <dbReference type="ChEBI" id="CHEBI:30616"/>
    </ligand>
</feature>
<dbReference type="GO" id="GO:0005524">
    <property type="term" value="F:ATP binding"/>
    <property type="evidence" value="ECO:0007669"/>
    <property type="project" value="UniProtKB-UniRule"/>
</dbReference>
<dbReference type="GO" id="GO:0005737">
    <property type="term" value="C:cytoplasm"/>
    <property type="evidence" value="ECO:0007669"/>
    <property type="project" value="UniProtKB-SubCell"/>
</dbReference>
<dbReference type="HAMAP" id="MF_01161">
    <property type="entry name" value="tRNA_Ile_lys_synt"/>
    <property type="match status" value="1"/>
</dbReference>
<gene>
    <name evidence="6 8" type="primary">tilS</name>
    <name evidence="8" type="ORF">FMA36_08215</name>
</gene>